<keyword evidence="3" id="KW-0119">Carbohydrate metabolism</keyword>
<dbReference type="PANTHER" id="PTHR22298">
    <property type="entry name" value="ENDO-1,4-BETA-GLUCANASE"/>
    <property type="match status" value="1"/>
</dbReference>
<dbReference type="GO" id="GO:0008810">
    <property type="term" value="F:cellulase activity"/>
    <property type="evidence" value="ECO:0007669"/>
    <property type="project" value="InterPro"/>
</dbReference>
<dbReference type="InterPro" id="IPR012341">
    <property type="entry name" value="6hp_glycosidase-like_sf"/>
</dbReference>
<feature type="domain" description="Cellulase Ig-like" evidence="7">
    <location>
        <begin position="2"/>
        <end position="77"/>
    </location>
</feature>
<evidence type="ECO:0000259" key="6">
    <source>
        <dbReference type="Pfam" id="PF00759"/>
    </source>
</evidence>
<evidence type="ECO:0000256" key="2">
    <source>
        <dbReference type="ARBA" id="ARBA00022801"/>
    </source>
</evidence>
<evidence type="ECO:0000259" key="7">
    <source>
        <dbReference type="Pfam" id="PF02927"/>
    </source>
</evidence>
<proteinExistence type="inferred from homology"/>
<dbReference type="EMBL" id="MUKV01000005">
    <property type="protein sequence ID" value="OQS42399.1"/>
    <property type="molecule type" value="Genomic_DNA"/>
</dbReference>
<reference evidence="8 9" key="1">
    <citation type="submission" date="2017-02" db="EMBL/GenBank/DDBJ databases">
        <title>Chromobacterium haemolyticum H5244.</title>
        <authorList>
            <person name="Gulvik C.A."/>
        </authorList>
    </citation>
    <scope>NUCLEOTIDE SEQUENCE [LARGE SCALE GENOMIC DNA]</scope>
    <source>
        <strain evidence="8 9">H5244</strain>
    </source>
</reference>
<dbReference type="InterPro" id="IPR004197">
    <property type="entry name" value="Cellulase_Ig-like"/>
</dbReference>
<dbReference type="RefSeq" id="WP_081554957.1">
    <property type="nucleotide sequence ID" value="NZ_MUKV01000005.1"/>
</dbReference>
<evidence type="ECO:0000313" key="9">
    <source>
        <dbReference type="Proteomes" id="UP000192721"/>
    </source>
</evidence>
<accession>A0A1W0D5W4</accession>
<comment type="similarity">
    <text evidence="1">Belongs to the glycosyl hydrolase 9 (cellulase E) family.</text>
</comment>
<evidence type="ECO:0000313" key="8">
    <source>
        <dbReference type="EMBL" id="OQS42399.1"/>
    </source>
</evidence>
<keyword evidence="5" id="KW-0624">Polysaccharide degradation</keyword>
<dbReference type="AlphaFoldDB" id="A0A1W0D5W4"/>
<name>A0A1W0D5W4_9NEIS</name>
<gene>
    <name evidence="8" type="ORF">B0T45_06325</name>
</gene>
<evidence type="ECO:0000256" key="1">
    <source>
        <dbReference type="ARBA" id="ARBA00007072"/>
    </source>
</evidence>
<dbReference type="Pfam" id="PF02927">
    <property type="entry name" value="CelD_N"/>
    <property type="match status" value="1"/>
</dbReference>
<dbReference type="Proteomes" id="UP000192721">
    <property type="component" value="Unassembled WGS sequence"/>
</dbReference>
<sequence>MKILLNHVGFEPQAPKQALLQAPAGAGPAALALLDGEGRIAADIPLRPQGMAEGWPEWHYWLADFSGWTQPGRYRLWLRDSAPPVISHEFEVGPDCLGSQMLSDLLHYFKSQRCTGLYDQADRTVPEWGGEARRDARGGWFDASGDCSKYLSHLSYANFMNPQQTPLLAWCLMAGRDALPPQPRWFDERMVDEALHGADFLLRMQHSSGFFYMTLFDGWSKAPEQRELCAFTTQRGVRSGAFQAGFRQGGGLAIAALARAAELPRDGEFGRGDYLAAARRGFAHLQQYNARYLDDGCENLIDDYCALLAACELYAASGEPVFADAADRRARRMLAQQDEAGRFWMDAQRRHSYFHAVEAGLPYLALLRFAAVLPTSPLASDARRAVRRGMEAEMTLTAAAGNPFAYPRQWVARNGEEGVARFFMPQQNGSGYWWQGENARLASLAAACGLAQQESLEESLEEGEPLRAYAQGALDWILGRNPFDVCMLQGWGRNNPRYEPGYYNACGGVCNGITAAPGADEGIAFLSPKETDIGQSWRWTEQWLPHGAWLFLALALRRRANEG</sequence>
<evidence type="ECO:0000256" key="4">
    <source>
        <dbReference type="ARBA" id="ARBA00023295"/>
    </source>
</evidence>
<dbReference type="Pfam" id="PF00759">
    <property type="entry name" value="Glyco_hydro_9"/>
    <property type="match status" value="1"/>
</dbReference>
<evidence type="ECO:0000256" key="3">
    <source>
        <dbReference type="ARBA" id="ARBA00023277"/>
    </source>
</evidence>
<keyword evidence="2" id="KW-0378">Hydrolase</keyword>
<dbReference type="Gene3D" id="1.50.10.10">
    <property type="match status" value="1"/>
</dbReference>
<dbReference type="Gene3D" id="2.60.40.10">
    <property type="entry name" value="Immunoglobulins"/>
    <property type="match status" value="1"/>
</dbReference>
<evidence type="ECO:0000256" key="5">
    <source>
        <dbReference type="ARBA" id="ARBA00023326"/>
    </source>
</evidence>
<dbReference type="SUPFAM" id="SSF48208">
    <property type="entry name" value="Six-hairpin glycosidases"/>
    <property type="match status" value="1"/>
</dbReference>
<dbReference type="CDD" id="cd02850">
    <property type="entry name" value="E_set_Cellulase_N"/>
    <property type="match status" value="1"/>
</dbReference>
<organism evidence="8 9">
    <name type="scientific">Chromobacterium haemolyticum</name>
    <dbReference type="NCBI Taxonomy" id="394935"/>
    <lineage>
        <taxon>Bacteria</taxon>
        <taxon>Pseudomonadati</taxon>
        <taxon>Pseudomonadota</taxon>
        <taxon>Betaproteobacteria</taxon>
        <taxon>Neisseriales</taxon>
        <taxon>Chromobacteriaceae</taxon>
        <taxon>Chromobacterium</taxon>
    </lineage>
</organism>
<dbReference type="InterPro" id="IPR014756">
    <property type="entry name" value="Ig_E-set"/>
</dbReference>
<keyword evidence="4" id="KW-0326">Glycosidase</keyword>
<dbReference type="InterPro" id="IPR001701">
    <property type="entry name" value="Glyco_hydro_9"/>
</dbReference>
<dbReference type="InterPro" id="IPR013783">
    <property type="entry name" value="Ig-like_fold"/>
</dbReference>
<dbReference type="InterPro" id="IPR008928">
    <property type="entry name" value="6-hairpin_glycosidase_sf"/>
</dbReference>
<dbReference type="GO" id="GO:0000272">
    <property type="term" value="P:polysaccharide catabolic process"/>
    <property type="evidence" value="ECO:0007669"/>
    <property type="project" value="UniProtKB-KW"/>
</dbReference>
<feature type="domain" description="Glycoside hydrolase family 9" evidence="6">
    <location>
        <begin position="100"/>
        <end position="497"/>
    </location>
</feature>
<comment type="caution">
    <text evidence="8">The sequence shown here is derived from an EMBL/GenBank/DDBJ whole genome shotgun (WGS) entry which is preliminary data.</text>
</comment>
<protein>
    <submittedName>
        <fullName evidence="8">Endoglucanase-like protein</fullName>
    </submittedName>
</protein>
<dbReference type="SUPFAM" id="SSF81296">
    <property type="entry name" value="E set domains"/>
    <property type="match status" value="1"/>
</dbReference>